<proteinExistence type="inferred from homology"/>
<evidence type="ECO:0000313" key="8">
    <source>
        <dbReference type="EMBL" id="WEK37821.1"/>
    </source>
</evidence>
<keyword evidence="4" id="KW-0472">Membrane</keyword>
<reference evidence="8" key="1">
    <citation type="submission" date="2023-03" db="EMBL/GenBank/DDBJ databases">
        <title>Andean soil-derived lignocellulolytic bacterial consortium as a source of novel taxa and putative plastic-active enzymes.</title>
        <authorList>
            <person name="Diaz-Garcia L."/>
            <person name="Chuvochina M."/>
            <person name="Feuerriegel G."/>
            <person name="Bunk B."/>
            <person name="Sproer C."/>
            <person name="Streit W.R."/>
            <person name="Rodriguez L.M."/>
            <person name="Overmann J."/>
            <person name="Jimenez D.J."/>
        </authorList>
    </citation>
    <scope>NUCLEOTIDE SEQUENCE</scope>
    <source>
        <strain evidence="8">MAG 7</strain>
    </source>
</reference>
<evidence type="ECO:0000313" key="9">
    <source>
        <dbReference type="Proteomes" id="UP001220610"/>
    </source>
</evidence>
<dbReference type="Pfam" id="PF14322">
    <property type="entry name" value="SusD-like_3"/>
    <property type="match status" value="1"/>
</dbReference>
<dbReference type="EMBL" id="CP119311">
    <property type="protein sequence ID" value="WEK37821.1"/>
    <property type="molecule type" value="Genomic_DNA"/>
</dbReference>
<evidence type="ECO:0000256" key="4">
    <source>
        <dbReference type="ARBA" id="ARBA00023136"/>
    </source>
</evidence>
<comment type="similarity">
    <text evidence="2">Belongs to the SusD family.</text>
</comment>
<accession>A0AAJ6BJW8</accession>
<dbReference type="AlphaFoldDB" id="A0AAJ6BJW8"/>
<dbReference type="InterPro" id="IPR012944">
    <property type="entry name" value="SusD_RagB_dom"/>
</dbReference>
<feature type="domain" description="SusD-like N-terminal" evidence="7">
    <location>
        <begin position="70"/>
        <end position="227"/>
    </location>
</feature>
<evidence type="ECO:0000256" key="3">
    <source>
        <dbReference type="ARBA" id="ARBA00022729"/>
    </source>
</evidence>
<dbReference type="SUPFAM" id="SSF48452">
    <property type="entry name" value="TPR-like"/>
    <property type="match status" value="1"/>
</dbReference>
<evidence type="ECO:0000259" key="6">
    <source>
        <dbReference type="Pfam" id="PF07980"/>
    </source>
</evidence>
<feature type="domain" description="RagB/SusD" evidence="6">
    <location>
        <begin position="327"/>
        <end position="467"/>
    </location>
</feature>
<dbReference type="GO" id="GO:0009279">
    <property type="term" value="C:cell outer membrane"/>
    <property type="evidence" value="ECO:0007669"/>
    <property type="project" value="UniProtKB-SubCell"/>
</dbReference>
<evidence type="ECO:0000256" key="2">
    <source>
        <dbReference type="ARBA" id="ARBA00006275"/>
    </source>
</evidence>
<keyword evidence="5" id="KW-0998">Cell outer membrane</keyword>
<dbReference type="InterPro" id="IPR011990">
    <property type="entry name" value="TPR-like_helical_dom_sf"/>
</dbReference>
<dbReference type="Gene3D" id="1.25.40.390">
    <property type="match status" value="1"/>
</dbReference>
<gene>
    <name evidence="8" type="ORF">P0Y53_09935</name>
</gene>
<protein>
    <submittedName>
        <fullName evidence="8">RagB/SusD family nutrient uptake outer membrane protein</fullName>
    </submittedName>
</protein>
<dbReference type="Pfam" id="PF07980">
    <property type="entry name" value="SusD_RagB"/>
    <property type="match status" value="1"/>
</dbReference>
<evidence type="ECO:0000256" key="1">
    <source>
        <dbReference type="ARBA" id="ARBA00004442"/>
    </source>
</evidence>
<organism evidence="8 9">
    <name type="scientific">Candidatus Pseudobacter hemicellulosilyticus</name>
    <dbReference type="NCBI Taxonomy" id="3121375"/>
    <lineage>
        <taxon>Bacteria</taxon>
        <taxon>Pseudomonadati</taxon>
        <taxon>Bacteroidota</taxon>
        <taxon>Chitinophagia</taxon>
        <taxon>Chitinophagales</taxon>
        <taxon>Chitinophagaceae</taxon>
        <taxon>Pseudobacter</taxon>
    </lineage>
</organism>
<sequence length="467" mass="53252">MKNIIIAISIILIPIFSACEKMVEIPAPANSITTTEIFKDSTTGEYAMAGIYSKIYYPIQGENGFGTGFLTRVLSSYTDESAVIQGNAVTAYYNNTITSTNTSNFNGIWALIYAHIYHINACVDGINRSTGLTTNLKNKYLAECLFLRSWLYYYLVGLYSDVPYITDIDWESNIQRARNKVNDIYGWISADLEKAQTMMPLDYKSTRGTRTRVNHFAISALLSRIYLTTGNYDKCIQQASALLNNIPDLGLEDNLTNVFSPGSKEAILQFDMTTSRYPFNMTYEASNAIPYPESIPNTFLTTTLLHQFSAEDKRWITWIDSTQYEGKMYYYAKKYRIGVNNYAVNGPKSELYTVLRLSEQYLNRAEAKIRQNNFEGAAADINTIRHRAGLADTTITSVDQGIGVLLAERQREFFYEWGYRFFDLKRNNKLDEKLTGLKPNWRSYMQILPIPLGELQSNSLLTQNPQY</sequence>
<dbReference type="InterPro" id="IPR033985">
    <property type="entry name" value="SusD-like_N"/>
</dbReference>
<name>A0AAJ6BJW8_9BACT</name>
<evidence type="ECO:0000259" key="7">
    <source>
        <dbReference type="Pfam" id="PF14322"/>
    </source>
</evidence>
<dbReference type="PROSITE" id="PS51257">
    <property type="entry name" value="PROKAR_LIPOPROTEIN"/>
    <property type="match status" value="1"/>
</dbReference>
<keyword evidence="3" id="KW-0732">Signal</keyword>
<comment type="subcellular location">
    <subcellularLocation>
        <location evidence="1">Cell outer membrane</location>
    </subcellularLocation>
</comment>
<dbReference type="Proteomes" id="UP001220610">
    <property type="component" value="Chromosome"/>
</dbReference>
<evidence type="ECO:0000256" key="5">
    <source>
        <dbReference type="ARBA" id="ARBA00023237"/>
    </source>
</evidence>